<dbReference type="RefSeq" id="WP_253543815.1">
    <property type="nucleotide sequence ID" value="NZ_JAMYZY010000028.1"/>
</dbReference>
<reference evidence="2 3" key="1">
    <citation type="submission" date="2022-06" db="EMBL/GenBank/DDBJ databases">
        <title>Acetobacer genomes from food samples.</title>
        <authorList>
            <person name="Sombolestani A."/>
        </authorList>
    </citation>
    <scope>NUCLEOTIDE SEQUENCE [LARGE SCALE GENOMIC DNA]</scope>
    <source>
        <strain evidence="2 3">R-83285</strain>
    </source>
</reference>
<keyword evidence="1" id="KW-1133">Transmembrane helix</keyword>
<evidence type="ECO:0000313" key="2">
    <source>
        <dbReference type="EMBL" id="MCP1258337.1"/>
    </source>
</evidence>
<feature type="transmembrane region" description="Helical" evidence="1">
    <location>
        <begin position="25"/>
        <end position="46"/>
    </location>
</feature>
<gene>
    <name evidence="2" type="ORF">NKW50_07005</name>
</gene>
<dbReference type="EMBL" id="JAMYZZ010000009">
    <property type="protein sequence ID" value="MCP1258337.1"/>
    <property type="molecule type" value="Genomic_DNA"/>
</dbReference>
<comment type="caution">
    <text evidence="2">The sequence shown here is derived from an EMBL/GenBank/DDBJ whole genome shotgun (WGS) entry which is preliminary data.</text>
</comment>
<name>A0ABT1EZH4_9PROT</name>
<feature type="transmembrane region" description="Helical" evidence="1">
    <location>
        <begin position="100"/>
        <end position="118"/>
    </location>
</feature>
<keyword evidence="1" id="KW-0472">Membrane</keyword>
<accession>A0ABT1EZH4</accession>
<evidence type="ECO:0000256" key="1">
    <source>
        <dbReference type="SAM" id="Phobius"/>
    </source>
</evidence>
<evidence type="ECO:0000313" key="3">
    <source>
        <dbReference type="Proteomes" id="UP001523528"/>
    </source>
</evidence>
<dbReference type="Proteomes" id="UP001523528">
    <property type="component" value="Unassembled WGS sequence"/>
</dbReference>
<sequence>MMVSHENNHAVGSSAGQPNVVRMKILPIVLVAGVMILGFEIAQQAIAERYARKNQKLGGIINGLSASDVRPNWVLRVYYGSGCAKAVWWIRNPRQVCLRLRFALFYAVLWFVWANAYGRKIVKSHKQRLNVTNKVMDHLLETLSSTEGQP</sequence>
<protein>
    <submittedName>
        <fullName evidence="2">Uncharacterized protein</fullName>
    </submittedName>
</protein>
<proteinExistence type="predicted"/>
<keyword evidence="1" id="KW-0812">Transmembrane</keyword>
<keyword evidence="3" id="KW-1185">Reference proteome</keyword>
<organism evidence="2 3">
    <name type="scientific">Acetobacter lambici</name>
    <dbReference type="NCBI Taxonomy" id="1332824"/>
    <lineage>
        <taxon>Bacteria</taxon>
        <taxon>Pseudomonadati</taxon>
        <taxon>Pseudomonadota</taxon>
        <taxon>Alphaproteobacteria</taxon>
        <taxon>Acetobacterales</taxon>
        <taxon>Acetobacteraceae</taxon>
        <taxon>Acetobacter</taxon>
    </lineage>
</organism>